<feature type="region of interest" description="Disordered" evidence="1">
    <location>
        <begin position="45"/>
        <end position="87"/>
    </location>
</feature>
<dbReference type="AlphaFoldDB" id="K3VJX0"/>
<dbReference type="RefSeq" id="XP_009257629.1">
    <property type="nucleotide sequence ID" value="XM_009259354.1"/>
</dbReference>
<proteinExistence type="predicted"/>
<feature type="compositionally biased region" description="Polar residues" evidence="1">
    <location>
        <begin position="62"/>
        <end position="72"/>
    </location>
</feature>
<dbReference type="HOGENOM" id="CLU_2483477_0_0_1"/>
<accession>K3VJX0</accession>
<organism evidence="2 3">
    <name type="scientific">Fusarium pseudograminearum (strain CS3096)</name>
    <name type="common">Wheat and barley crown-rot fungus</name>
    <dbReference type="NCBI Taxonomy" id="1028729"/>
    <lineage>
        <taxon>Eukaryota</taxon>
        <taxon>Fungi</taxon>
        <taxon>Dikarya</taxon>
        <taxon>Ascomycota</taxon>
        <taxon>Pezizomycotina</taxon>
        <taxon>Sordariomycetes</taxon>
        <taxon>Hypocreomycetidae</taxon>
        <taxon>Hypocreales</taxon>
        <taxon>Nectriaceae</taxon>
        <taxon>Fusarium</taxon>
    </lineage>
</organism>
<evidence type="ECO:0000313" key="3">
    <source>
        <dbReference type="Proteomes" id="UP000007978"/>
    </source>
</evidence>
<dbReference type="Proteomes" id="UP000007978">
    <property type="component" value="Chromosome 3"/>
</dbReference>
<protein>
    <submittedName>
        <fullName evidence="2">Uncharacterized protein</fullName>
    </submittedName>
</protein>
<comment type="caution">
    <text evidence="2">The sequence shown here is derived from an EMBL/GenBank/DDBJ whole genome shotgun (WGS) entry which is preliminary data.</text>
</comment>
<keyword evidence="3" id="KW-1185">Reference proteome</keyword>
<evidence type="ECO:0000313" key="2">
    <source>
        <dbReference type="EMBL" id="EKJ73618.1"/>
    </source>
</evidence>
<feature type="compositionally biased region" description="Basic and acidic residues" evidence="1">
    <location>
        <begin position="74"/>
        <end position="87"/>
    </location>
</feature>
<evidence type="ECO:0000256" key="1">
    <source>
        <dbReference type="SAM" id="MobiDB-lite"/>
    </source>
</evidence>
<gene>
    <name evidence="2" type="ORF">FPSE_06236</name>
</gene>
<reference evidence="2 3" key="1">
    <citation type="journal article" date="2012" name="PLoS Pathog.">
        <title>Comparative pathogenomics reveals horizontally acquired novel virulence genes in fungi infecting cereal hosts.</title>
        <authorList>
            <person name="Gardiner D.M."/>
            <person name="McDonald M.C."/>
            <person name="Covarelli L."/>
            <person name="Solomon P.S."/>
            <person name="Rusu A.G."/>
            <person name="Marshall M."/>
            <person name="Kazan K."/>
            <person name="Chakraborty S."/>
            <person name="McDonald B.A."/>
            <person name="Manners J.M."/>
        </authorList>
    </citation>
    <scope>NUCLEOTIDE SEQUENCE [LARGE SCALE GENOMIC DNA]</scope>
    <source>
        <strain evidence="2 3">CS3096</strain>
    </source>
</reference>
<dbReference type="EMBL" id="AFNW01000134">
    <property type="protein sequence ID" value="EKJ73618.1"/>
    <property type="molecule type" value="Genomic_DNA"/>
</dbReference>
<dbReference type="KEGG" id="fpu:FPSE_06236"/>
<sequence length="87" mass="9708">MDENQPFAEYHGHHLPAAAGIGTATLHEWSVEVLSLFDLYSTSTIEDPADQKHRKKHDACSGSHNVTSQSVARNRLDREKRGHETSV</sequence>
<dbReference type="GeneID" id="20364854"/>
<name>K3VJX0_FUSPC</name>